<comment type="caution">
    <text evidence="1">The sequence shown here is derived from an EMBL/GenBank/DDBJ whole genome shotgun (WGS) entry which is preliminary data.</text>
</comment>
<evidence type="ECO:0000313" key="1">
    <source>
        <dbReference type="EMBL" id="KHF99893.1"/>
    </source>
</evidence>
<dbReference type="AlphaFoldDB" id="A0A0B0MKB1"/>
<organism evidence="1 2">
    <name type="scientific">Gossypium arboreum</name>
    <name type="common">Tree cotton</name>
    <name type="synonym">Gossypium nanking</name>
    <dbReference type="NCBI Taxonomy" id="29729"/>
    <lineage>
        <taxon>Eukaryota</taxon>
        <taxon>Viridiplantae</taxon>
        <taxon>Streptophyta</taxon>
        <taxon>Embryophyta</taxon>
        <taxon>Tracheophyta</taxon>
        <taxon>Spermatophyta</taxon>
        <taxon>Magnoliopsida</taxon>
        <taxon>eudicotyledons</taxon>
        <taxon>Gunneridae</taxon>
        <taxon>Pentapetalae</taxon>
        <taxon>rosids</taxon>
        <taxon>malvids</taxon>
        <taxon>Malvales</taxon>
        <taxon>Malvaceae</taxon>
        <taxon>Malvoideae</taxon>
        <taxon>Gossypium</taxon>
    </lineage>
</organism>
<keyword evidence="2" id="KW-1185">Reference proteome</keyword>
<evidence type="ECO:0000313" key="2">
    <source>
        <dbReference type="Proteomes" id="UP000032142"/>
    </source>
</evidence>
<reference evidence="2" key="1">
    <citation type="submission" date="2014-09" db="EMBL/GenBank/DDBJ databases">
        <authorList>
            <person name="Mudge J."/>
            <person name="Ramaraj T."/>
            <person name="Lindquist I.E."/>
            <person name="Bharti A.K."/>
            <person name="Sundararajan A."/>
            <person name="Cameron C.T."/>
            <person name="Woodward J.E."/>
            <person name="May G.D."/>
            <person name="Brubaker C."/>
            <person name="Broadhvest J."/>
            <person name="Wilkins T.A."/>
        </authorList>
    </citation>
    <scope>NUCLEOTIDE SEQUENCE</scope>
    <source>
        <strain evidence="2">cv. AKA8401</strain>
    </source>
</reference>
<sequence length="78" mass="9036">MAVSLCQGQSMIYTGRSHARAHLTALTTGVSHVHVPTEPNFSPIWKRPIWRAFRHSKAYKYTPEEKKRREAQEEARNC</sequence>
<proteinExistence type="predicted"/>
<dbReference type="Proteomes" id="UP000032142">
    <property type="component" value="Unassembled WGS sequence"/>
</dbReference>
<accession>A0A0B0MKB1</accession>
<protein>
    <submittedName>
        <fullName evidence="1">Uncharacterized protein</fullName>
    </submittedName>
</protein>
<gene>
    <name evidence="1" type="ORF">F383_38703</name>
</gene>
<name>A0A0B0MKB1_GOSAR</name>
<dbReference type="EMBL" id="JRRC01101271">
    <property type="protein sequence ID" value="KHF99893.1"/>
    <property type="molecule type" value="Genomic_DNA"/>
</dbReference>